<dbReference type="EMBL" id="FNRY01000001">
    <property type="protein sequence ID" value="SEB51787.1"/>
    <property type="molecule type" value="Genomic_DNA"/>
</dbReference>
<evidence type="ECO:0000256" key="1">
    <source>
        <dbReference type="SAM" id="MobiDB-lite"/>
    </source>
</evidence>
<reference evidence="2 3" key="1">
    <citation type="submission" date="2016-10" db="EMBL/GenBank/DDBJ databases">
        <authorList>
            <person name="de Groot N.N."/>
        </authorList>
    </citation>
    <scope>NUCLEOTIDE SEQUENCE [LARGE SCALE GENOMIC DNA]</scope>
    <source>
        <strain evidence="2 3">DSM 21799</strain>
    </source>
</reference>
<feature type="region of interest" description="Disordered" evidence="1">
    <location>
        <begin position="39"/>
        <end position="64"/>
    </location>
</feature>
<sequence length="64" mass="6976">MTWILIALVLVLLFSAISITAALRRIAVVTEQSARHLESLDAQQRADAQHQTDAQGTPNGPNRP</sequence>
<organism evidence="2 3">
    <name type="scientific">Paramicrobacterium humi</name>
    <dbReference type="NCBI Taxonomy" id="640635"/>
    <lineage>
        <taxon>Bacteria</taxon>
        <taxon>Bacillati</taxon>
        <taxon>Actinomycetota</taxon>
        <taxon>Actinomycetes</taxon>
        <taxon>Micrococcales</taxon>
        <taxon>Microbacteriaceae</taxon>
        <taxon>Paramicrobacterium</taxon>
    </lineage>
</organism>
<proteinExistence type="predicted"/>
<dbReference type="Proteomes" id="UP000199183">
    <property type="component" value="Unassembled WGS sequence"/>
</dbReference>
<dbReference type="AlphaFoldDB" id="A0A1H4K031"/>
<evidence type="ECO:0000313" key="3">
    <source>
        <dbReference type="Proteomes" id="UP000199183"/>
    </source>
</evidence>
<feature type="compositionally biased region" description="Polar residues" evidence="1">
    <location>
        <begin position="49"/>
        <end position="64"/>
    </location>
</feature>
<evidence type="ECO:0000313" key="2">
    <source>
        <dbReference type="EMBL" id="SEB51787.1"/>
    </source>
</evidence>
<accession>A0A1H4K031</accession>
<keyword evidence="3" id="KW-1185">Reference proteome</keyword>
<gene>
    <name evidence="2" type="ORF">SAMN04489806_0948</name>
</gene>
<name>A0A1H4K031_9MICO</name>
<protein>
    <submittedName>
        <fullName evidence="2">Uncharacterized protein</fullName>
    </submittedName>
</protein>